<gene>
    <name evidence="2" type="ORF">MEDL_11452</name>
</gene>
<feature type="transmembrane region" description="Helical" evidence="1">
    <location>
        <begin position="308"/>
        <end position="328"/>
    </location>
</feature>
<keyword evidence="1" id="KW-1133">Transmembrane helix</keyword>
<feature type="transmembrane region" description="Helical" evidence="1">
    <location>
        <begin position="376"/>
        <end position="398"/>
    </location>
</feature>
<keyword evidence="1" id="KW-0812">Transmembrane</keyword>
<keyword evidence="3" id="KW-1185">Reference proteome</keyword>
<dbReference type="InterPro" id="IPR011701">
    <property type="entry name" value="MFS"/>
</dbReference>
<reference evidence="2" key="1">
    <citation type="submission" date="2021-03" db="EMBL/GenBank/DDBJ databases">
        <authorList>
            <person name="Bekaert M."/>
        </authorList>
    </citation>
    <scope>NUCLEOTIDE SEQUENCE</scope>
</reference>
<dbReference type="AlphaFoldDB" id="A0A8S3QPL0"/>
<feature type="transmembrane region" description="Helical" evidence="1">
    <location>
        <begin position="220"/>
        <end position="243"/>
    </location>
</feature>
<comment type="caution">
    <text evidence="2">The sequence shown here is derived from an EMBL/GenBank/DDBJ whole genome shotgun (WGS) entry which is preliminary data.</text>
</comment>
<proteinExistence type="predicted"/>
<dbReference type="Proteomes" id="UP000683360">
    <property type="component" value="Unassembled WGS sequence"/>
</dbReference>
<dbReference type="PANTHER" id="PTHR11360">
    <property type="entry name" value="MONOCARBOXYLATE TRANSPORTER"/>
    <property type="match status" value="1"/>
</dbReference>
<sequence length="416" mass="45685">MMYLIKAIQPRGVMIIGSVLIAAGYSLSCLAPNIYFLLFSISILVGGCGHVMYISTINLCLGTPNKVEQSEKAHRSPLINKKDPVQEMKPTKTLNGDIHTNNFHFINGYTSMSERIHKSNHNGIGLFSSHPQLSTNLELELEVKVPNMDENKSNSDEHLNGKTFYREFPLSSFKYFSSSALIVYPILAESEDRINENESSVKLNDSVTNPVCNLLKKPTFLIFLLANSLSTIVASTFLSFLPLHAKQNNINEAKMVILVSLTGAVDLIGRILCGILADRSHVQSYQILVVSQLICGVTYNCNQFMTSFSGLVVFCVLIGLFSGMFLPLRHSIMVDISGIALYPTALAITTVSQLPIYVAGPLAFGILRDINGNFIASYHLIGVVALLSGVLFLCGPLLKRCQKNVPCEEGRNTQTT</sequence>
<dbReference type="SUPFAM" id="SSF103473">
    <property type="entry name" value="MFS general substrate transporter"/>
    <property type="match status" value="1"/>
</dbReference>
<dbReference type="GO" id="GO:0008028">
    <property type="term" value="F:monocarboxylic acid transmembrane transporter activity"/>
    <property type="evidence" value="ECO:0007669"/>
    <property type="project" value="TreeGrafter"/>
</dbReference>
<dbReference type="Pfam" id="PF07690">
    <property type="entry name" value="MFS_1"/>
    <property type="match status" value="1"/>
</dbReference>
<dbReference type="InterPro" id="IPR050327">
    <property type="entry name" value="Proton-linked_MCT"/>
</dbReference>
<evidence type="ECO:0000313" key="3">
    <source>
        <dbReference type="Proteomes" id="UP000683360"/>
    </source>
</evidence>
<evidence type="ECO:0000313" key="2">
    <source>
        <dbReference type="EMBL" id="CAG2196569.1"/>
    </source>
</evidence>
<feature type="transmembrane region" description="Helical" evidence="1">
    <location>
        <begin position="12"/>
        <end position="28"/>
    </location>
</feature>
<feature type="transmembrane region" description="Helical" evidence="1">
    <location>
        <begin position="340"/>
        <end position="364"/>
    </location>
</feature>
<name>A0A8S3QPL0_MYTED</name>
<accession>A0A8S3QPL0</accession>
<dbReference type="OrthoDB" id="6499973at2759"/>
<organism evidence="2 3">
    <name type="scientific">Mytilus edulis</name>
    <name type="common">Blue mussel</name>
    <dbReference type="NCBI Taxonomy" id="6550"/>
    <lineage>
        <taxon>Eukaryota</taxon>
        <taxon>Metazoa</taxon>
        <taxon>Spiralia</taxon>
        <taxon>Lophotrochozoa</taxon>
        <taxon>Mollusca</taxon>
        <taxon>Bivalvia</taxon>
        <taxon>Autobranchia</taxon>
        <taxon>Pteriomorphia</taxon>
        <taxon>Mytilida</taxon>
        <taxon>Mytiloidea</taxon>
        <taxon>Mytilidae</taxon>
        <taxon>Mytilinae</taxon>
        <taxon>Mytilus</taxon>
    </lineage>
</organism>
<dbReference type="InterPro" id="IPR036259">
    <property type="entry name" value="MFS_trans_sf"/>
</dbReference>
<feature type="transmembrane region" description="Helical" evidence="1">
    <location>
        <begin position="255"/>
        <end position="277"/>
    </location>
</feature>
<dbReference type="Gene3D" id="1.20.1250.20">
    <property type="entry name" value="MFS general substrate transporter like domains"/>
    <property type="match status" value="1"/>
</dbReference>
<dbReference type="PANTHER" id="PTHR11360:SF284">
    <property type="entry name" value="EG:103B4.3 PROTEIN-RELATED"/>
    <property type="match status" value="1"/>
</dbReference>
<keyword evidence="1" id="KW-0472">Membrane</keyword>
<evidence type="ECO:0000256" key="1">
    <source>
        <dbReference type="SAM" id="Phobius"/>
    </source>
</evidence>
<dbReference type="EMBL" id="CAJPWZ010000561">
    <property type="protein sequence ID" value="CAG2196569.1"/>
    <property type="molecule type" value="Genomic_DNA"/>
</dbReference>
<protein>
    <submittedName>
        <fullName evidence="2">SLC16A3</fullName>
    </submittedName>
</protein>